<dbReference type="RefSeq" id="WP_013897645.1">
    <property type="nucleotide sequence ID" value="NC_015676.1"/>
</dbReference>
<dbReference type="InterPro" id="IPR026371">
    <property type="entry name" value="PGF_CTERM"/>
</dbReference>
<evidence type="ECO:0000256" key="2">
    <source>
        <dbReference type="SAM" id="MobiDB-lite"/>
    </source>
</evidence>
<protein>
    <recommendedName>
        <fullName evidence="4">PGF-CTERM archaeal protein-sorting signal domain-containing protein</fullName>
    </recommendedName>
</protein>
<feature type="compositionally biased region" description="Acidic residues" evidence="2">
    <location>
        <begin position="7"/>
        <end position="23"/>
    </location>
</feature>
<dbReference type="HOGENOM" id="CLU_3113147_0_0_2"/>
<feature type="domain" description="PGF-CTERM archaeal protein-sorting signal" evidence="4">
    <location>
        <begin position="27"/>
        <end position="49"/>
    </location>
</feature>
<keyword evidence="6" id="KW-1185">Reference proteome</keyword>
<keyword evidence="1" id="KW-0732">Signal</keyword>
<keyword evidence="3" id="KW-1133">Transmembrane helix</keyword>
<gene>
    <name evidence="5" type="ordered locus">Mzhil_0330</name>
</gene>
<proteinExistence type="predicted"/>
<reference evidence="5 6" key="1">
    <citation type="submission" date="2010-07" db="EMBL/GenBank/DDBJ databases">
        <title>The complete genome of Methanosalsum zhilinae DSM 4017.</title>
        <authorList>
            <consortium name="US DOE Joint Genome Institute (JGI-PGF)"/>
            <person name="Lucas S."/>
            <person name="Copeland A."/>
            <person name="Lapidus A."/>
            <person name="Glavina del Rio T."/>
            <person name="Dalin E."/>
            <person name="Tice H."/>
            <person name="Bruce D."/>
            <person name="Goodwin L."/>
            <person name="Pitluck S."/>
            <person name="Kyrpides N."/>
            <person name="Mavromatis K."/>
            <person name="Ovchinnikova G."/>
            <person name="Daligault H."/>
            <person name="Detter J.C."/>
            <person name="Han C."/>
            <person name="Tapia R."/>
            <person name="Larimer F."/>
            <person name="Land M."/>
            <person name="Hauser L."/>
            <person name="Markowitz V."/>
            <person name="Cheng J.-F."/>
            <person name="Hugenholtz P."/>
            <person name="Woyke T."/>
            <person name="Wu D."/>
            <person name="Spring S."/>
            <person name="Schueler E."/>
            <person name="Brambilla E."/>
            <person name="Klenk H.-P."/>
            <person name="Eisen J.A."/>
        </authorList>
    </citation>
    <scope>NUCLEOTIDE SEQUENCE [LARGE SCALE GENOMIC DNA]</scope>
    <source>
        <strain evidence="6">DSM 4017 / NBRC 107636 / OCM 62 / WeN5</strain>
    </source>
</reference>
<keyword evidence="3" id="KW-0472">Membrane</keyword>
<evidence type="ECO:0000256" key="1">
    <source>
        <dbReference type="ARBA" id="ARBA00022729"/>
    </source>
</evidence>
<sequence length="50" mass="5458">MGSVGFEIEDQFTEPPVDDPVDEEPETLGFEAILTAAGLLAAMFIIKKKF</sequence>
<dbReference type="AlphaFoldDB" id="F7XP12"/>
<dbReference type="EMBL" id="CP002101">
    <property type="protein sequence ID" value="AEH60206.1"/>
    <property type="molecule type" value="Genomic_DNA"/>
</dbReference>
<keyword evidence="3" id="KW-0812">Transmembrane</keyword>
<evidence type="ECO:0000259" key="4">
    <source>
        <dbReference type="Pfam" id="PF18204"/>
    </source>
</evidence>
<evidence type="ECO:0000256" key="3">
    <source>
        <dbReference type="SAM" id="Phobius"/>
    </source>
</evidence>
<dbReference type="Proteomes" id="UP000006622">
    <property type="component" value="Chromosome"/>
</dbReference>
<feature type="transmembrane region" description="Helical" evidence="3">
    <location>
        <begin position="28"/>
        <end position="46"/>
    </location>
</feature>
<dbReference type="GeneID" id="43327267"/>
<dbReference type="KEGG" id="mzh:Mzhil_0330"/>
<name>F7XP12_METZD</name>
<accession>F7XP12</accession>
<feature type="region of interest" description="Disordered" evidence="2">
    <location>
        <begin position="1"/>
        <end position="23"/>
    </location>
</feature>
<evidence type="ECO:0000313" key="6">
    <source>
        <dbReference type="Proteomes" id="UP000006622"/>
    </source>
</evidence>
<organism evidence="5 6">
    <name type="scientific">Methanosalsum zhilinae (strain DSM 4017 / NBRC 107636 / OCM 62 / WeN5)</name>
    <name type="common">Methanohalophilus zhilinae</name>
    <dbReference type="NCBI Taxonomy" id="679901"/>
    <lineage>
        <taxon>Archaea</taxon>
        <taxon>Methanobacteriati</taxon>
        <taxon>Methanobacteriota</taxon>
        <taxon>Stenosarchaea group</taxon>
        <taxon>Methanomicrobia</taxon>
        <taxon>Methanosarcinales</taxon>
        <taxon>Methanosarcinaceae</taxon>
        <taxon>Methanosalsum</taxon>
    </lineage>
</organism>
<evidence type="ECO:0000313" key="5">
    <source>
        <dbReference type="EMBL" id="AEH60206.1"/>
    </source>
</evidence>
<dbReference type="STRING" id="679901.Mzhil_0330"/>
<dbReference type="Pfam" id="PF18204">
    <property type="entry name" value="PGF-CTERM"/>
    <property type="match status" value="1"/>
</dbReference>